<dbReference type="InterPro" id="IPR018247">
    <property type="entry name" value="EF_Hand_1_Ca_BS"/>
</dbReference>
<evidence type="ECO:0000256" key="1">
    <source>
        <dbReference type="ARBA" id="ARBA00022729"/>
    </source>
</evidence>
<dbReference type="PANTHER" id="PTHR23104:SF17">
    <property type="entry name" value="EF-HAND DOMAIN-CONTAINING PROTEIN"/>
    <property type="match status" value="1"/>
</dbReference>
<comment type="caution">
    <text evidence="6">The sequence shown here is derived from an EMBL/GenBank/DDBJ whole genome shotgun (WGS) entry which is preliminary data.</text>
</comment>
<proteinExistence type="predicted"/>
<reference evidence="6" key="1">
    <citation type="submission" date="2020-06" db="EMBL/GenBank/DDBJ databases">
        <title>Draft genome of Bugula neritina, a colonial animal packing powerful symbionts and potential medicines.</title>
        <authorList>
            <person name="Rayko M."/>
        </authorList>
    </citation>
    <scope>NUCLEOTIDE SEQUENCE [LARGE SCALE GENOMIC DNA]</scope>
    <source>
        <strain evidence="6">Kwan_BN1</strain>
    </source>
</reference>
<dbReference type="PROSITE" id="PS00018">
    <property type="entry name" value="EF_HAND_1"/>
    <property type="match status" value="1"/>
</dbReference>
<evidence type="ECO:0000256" key="3">
    <source>
        <dbReference type="ARBA" id="ARBA00022837"/>
    </source>
</evidence>
<keyword evidence="2" id="KW-0677">Repeat</keyword>
<evidence type="ECO:0000256" key="2">
    <source>
        <dbReference type="ARBA" id="ARBA00022737"/>
    </source>
</evidence>
<dbReference type="InterPro" id="IPR011992">
    <property type="entry name" value="EF-hand-dom_pair"/>
</dbReference>
<feature type="domain" description="Follistatin-related protein 1 EF-hand" evidence="5">
    <location>
        <begin position="20"/>
        <end position="126"/>
    </location>
</feature>
<dbReference type="SUPFAM" id="SSF47473">
    <property type="entry name" value="EF-hand"/>
    <property type="match status" value="1"/>
</dbReference>
<evidence type="ECO:0000259" key="5">
    <source>
        <dbReference type="Pfam" id="PF23564"/>
    </source>
</evidence>
<keyword evidence="3" id="KW-0106">Calcium</keyword>
<dbReference type="EMBL" id="VXIV02003425">
    <property type="protein sequence ID" value="KAF6017178.1"/>
    <property type="molecule type" value="Genomic_DNA"/>
</dbReference>
<feature type="signal peptide" evidence="4">
    <location>
        <begin position="1"/>
        <end position="22"/>
    </location>
</feature>
<dbReference type="OrthoDB" id="289247at2759"/>
<protein>
    <recommendedName>
        <fullName evidence="5">Follistatin-related protein 1 EF-hand domain-containing protein</fullName>
    </recommendedName>
</protein>
<evidence type="ECO:0000313" key="6">
    <source>
        <dbReference type="EMBL" id="KAF6017178.1"/>
    </source>
</evidence>
<dbReference type="Pfam" id="PF23564">
    <property type="entry name" value="EF-hand_FSTL1"/>
    <property type="match status" value="1"/>
</dbReference>
<sequence length="129" mass="14849">MNLAPAAILLMTLSMLLIHCYGDDKKKLKETADKEHVIEELQDQINVNNSKTKHMTDEEIQFNYFRVHDLDGNSLLDGLEILKAVLHSKYSTEQDTNITSAVETVDNYLEREDLNNDGYITFAEFMVEH</sequence>
<feature type="chain" id="PRO_5029446510" description="Follistatin-related protein 1 EF-hand domain-containing protein" evidence="4">
    <location>
        <begin position="23"/>
        <end position="129"/>
    </location>
</feature>
<dbReference type="InterPro" id="IPR057020">
    <property type="entry name" value="EF-hand_FSTL1"/>
</dbReference>
<evidence type="ECO:0000313" key="7">
    <source>
        <dbReference type="Proteomes" id="UP000593567"/>
    </source>
</evidence>
<organism evidence="6 7">
    <name type="scientific">Bugula neritina</name>
    <name type="common">Brown bryozoan</name>
    <name type="synonym">Sertularia neritina</name>
    <dbReference type="NCBI Taxonomy" id="10212"/>
    <lineage>
        <taxon>Eukaryota</taxon>
        <taxon>Metazoa</taxon>
        <taxon>Spiralia</taxon>
        <taxon>Lophotrochozoa</taxon>
        <taxon>Bryozoa</taxon>
        <taxon>Gymnolaemata</taxon>
        <taxon>Cheilostomatida</taxon>
        <taxon>Flustrina</taxon>
        <taxon>Buguloidea</taxon>
        <taxon>Bugulidae</taxon>
        <taxon>Bugula</taxon>
    </lineage>
</organism>
<dbReference type="Gene3D" id="1.10.238.10">
    <property type="entry name" value="EF-hand"/>
    <property type="match status" value="1"/>
</dbReference>
<dbReference type="InterPro" id="IPR052110">
    <property type="entry name" value="MCFD2-like"/>
</dbReference>
<dbReference type="AlphaFoldDB" id="A0A7J7IVE5"/>
<gene>
    <name evidence="6" type="ORF">EB796_024508</name>
</gene>
<keyword evidence="7" id="KW-1185">Reference proteome</keyword>
<dbReference type="Proteomes" id="UP000593567">
    <property type="component" value="Unassembled WGS sequence"/>
</dbReference>
<dbReference type="PANTHER" id="PTHR23104">
    <property type="entry name" value="MULTIPLE COAGULATION FACTOR DEFICIENCY PROTEIN 2 NEURAL STEM CELL DERIVED NEURONAL SURVIVAL PROTEIN"/>
    <property type="match status" value="1"/>
</dbReference>
<evidence type="ECO:0000256" key="4">
    <source>
        <dbReference type="SAM" id="SignalP"/>
    </source>
</evidence>
<keyword evidence="1 4" id="KW-0732">Signal</keyword>
<name>A0A7J7IVE5_BUGNE</name>
<accession>A0A7J7IVE5</accession>